<dbReference type="GO" id="GO:0030141">
    <property type="term" value="C:secretory granule"/>
    <property type="evidence" value="ECO:0007669"/>
    <property type="project" value="InterPro"/>
</dbReference>
<sequence length="387" mass="45180">MVSLEASLLLFFLCQAFSLPVPSQLPKDDETMIKCISEILADTLSRSSPMPVTSDCMKVLREDDRVLTMLHHRHLLTELEELAHQENTKHLLAQESNHNSQEEKQQGEVKKRDEPAQQKVAAPEKVEEHASEKKEEEGKKKEEKAKTSKEKTEVSRDEDALEVQDEEEEGKIKKRISSETWHSKEYFGHIKERGSRQPKIQKGMLQADEGGLERQEMGKRMDEEEGDDTSEEEEKKKYHRGGHSNDEKWEGEERRPSVAKRVAEKASDEETAQFEEEKGLKSPKAKAHLHKGWKPWQEEAEEEEENHNKVRHGHHRPSVDLDLKKRYWKDPVDLRGRHPASEEEEEEEEEEQEKDTQQRKVPEVEKLEEIERELKWAADELEELQKG</sequence>
<keyword evidence="3" id="KW-0165">Cleavage on pair of basic residues</keyword>
<feature type="compositionally biased region" description="Acidic residues" evidence="4">
    <location>
        <begin position="159"/>
        <end position="169"/>
    </location>
</feature>
<accession>A0A8C5S4D9</accession>
<feature type="compositionally biased region" description="Basic and acidic residues" evidence="4">
    <location>
        <begin position="317"/>
        <end position="341"/>
    </location>
</feature>
<dbReference type="Ensembl" id="ENSLLTT00000012572.1">
    <property type="protein sequence ID" value="ENSLLTP00000012098.1"/>
    <property type="gene ID" value="ENSLLTG00000009290.1"/>
</dbReference>
<feature type="region of interest" description="Disordered" evidence="4">
    <location>
        <begin position="93"/>
        <end position="176"/>
    </location>
</feature>
<proteinExistence type="predicted"/>
<evidence type="ECO:0000256" key="1">
    <source>
        <dbReference type="ARBA" id="ARBA00022553"/>
    </source>
</evidence>
<feature type="compositionally biased region" description="Basic residues" evidence="4">
    <location>
        <begin position="281"/>
        <end position="293"/>
    </location>
</feature>
<feature type="compositionally biased region" description="Acidic residues" evidence="4">
    <location>
        <begin position="223"/>
        <end position="232"/>
    </location>
</feature>
<name>A0A8C5S4D9_LATLA</name>
<dbReference type="AlphaFoldDB" id="A0A8C5S4D9"/>
<dbReference type="GeneTree" id="ENSGT01030000235120"/>
<evidence type="ECO:0000256" key="3">
    <source>
        <dbReference type="ARBA" id="ARBA00022685"/>
    </source>
</evidence>
<dbReference type="GO" id="GO:0005615">
    <property type="term" value="C:extracellular space"/>
    <property type="evidence" value="ECO:0007669"/>
    <property type="project" value="TreeGrafter"/>
</dbReference>
<dbReference type="Proteomes" id="UP000694406">
    <property type="component" value="Unplaced"/>
</dbReference>
<keyword evidence="5" id="KW-0732">Signal</keyword>
<evidence type="ECO:0000256" key="4">
    <source>
        <dbReference type="SAM" id="MobiDB-lite"/>
    </source>
</evidence>
<dbReference type="PANTHER" id="PTHR10583:SF4">
    <property type="entry name" value="SECRETOGRANIN-1"/>
    <property type="match status" value="1"/>
</dbReference>
<feature type="compositionally biased region" description="Basic and acidic residues" evidence="4">
    <location>
        <begin position="211"/>
        <end position="222"/>
    </location>
</feature>
<protein>
    <recommendedName>
        <fullName evidence="8">Chromogranin A</fullName>
    </recommendedName>
</protein>
<dbReference type="PANTHER" id="PTHR10583">
    <property type="entry name" value="CHROMOGRANIN"/>
    <property type="match status" value="1"/>
</dbReference>
<evidence type="ECO:0000313" key="6">
    <source>
        <dbReference type="Ensembl" id="ENSLLTP00000012098.1"/>
    </source>
</evidence>
<evidence type="ECO:0000313" key="7">
    <source>
        <dbReference type="Proteomes" id="UP000694406"/>
    </source>
</evidence>
<feature type="compositionally biased region" description="Basic and acidic residues" evidence="4">
    <location>
        <begin position="243"/>
        <end position="268"/>
    </location>
</feature>
<evidence type="ECO:0000256" key="2">
    <source>
        <dbReference type="ARBA" id="ARBA00022641"/>
    </source>
</evidence>
<evidence type="ECO:0000256" key="5">
    <source>
        <dbReference type="SAM" id="SignalP"/>
    </source>
</evidence>
<feature type="compositionally biased region" description="Acidic residues" evidence="4">
    <location>
        <begin position="342"/>
        <end position="353"/>
    </location>
</feature>
<organism evidence="6 7">
    <name type="scientific">Laticauda laticaudata</name>
    <name type="common">Blue-ringed sea krait</name>
    <name type="synonym">Blue-lipped sea krait</name>
    <dbReference type="NCBI Taxonomy" id="8630"/>
    <lineage>
        <taxon>Eukaryota</taxon>
        <taxon>Metazoa</taxon>
        <taxon>Chordata</taxon>
        <taxon>Craniata</taxon>
        <taxon>Vertebrata</taxon>
        <taxon>Euteleostomi</taxon>
        <taxon>Lepidosauria</taxon>
        <taxon>Squamata</taxon>
        <taxon>Bifurcata</taxon>
        <taxon>Unidentata</taxon>
        <taxon>Episquamata</taxon>
        <taxon>Toxicofera</taxon>
        <taxon>Serpentes</taxon>
        <taxon>Colubroidea</taxon>
        <taxon>Elapidae</taxon>
        <taxon>Laticaudinae</taxon>
        <taxon>Laticauda</taxon>
    </lineage>
</organism>
<evidence type="ECO:0008006" key="8">
    <source>
        <dbReference type="Google" id="ProtNLM"/>
    </source>
</evidence>
<keyword evidence="2" id="KW-0765">Sulfation</keyword>
<feature type="signal peptide" evidence="5">
    <location>
        <begin position="1"/>
        <end position="18"/>
    </location>
</feature>
<feature type="compositionally biased region" description="Basic and acidic residues" evidence="4">
    <location>
        <begin position="100"/>
        <end position="158"/>
    </location>
</feature>
<feature type="chain" id="PRO_5034305469" description="Chromogranin A" evidence="5">
    <location>
        <begin position="19"/>
        <end position="387"/>
    </location>
</feature>
<keyword evidence="1" id="KW-0597">Phosphoprotein</keyword>
<feature type="compositionally biased region" description="Basic and acidic residues" evidence="4">
    <location>
        <begin position="354"/>
        <end position="367"/>
    </location>
</feature>
<reference evidence="6" key="1">
    <citation type="submission" date="2025-08" db="UniProtKB">
        <authorList>
            <consortium name="Ensembl"/>
        </authorList>
    </citation>
    <scope>IDENTIFICATION</scope>
</reference>
<dbReference type="InterPro" id="IPR001819">
    <property type="entry name" value="Chromogranin_AB"/>
</dbReference>
<keyword evidence="7" id="KW-1185">Reference proteome</keyword>
<feature type="region of interest" description="Disordered" evidence="4">
    <location>
        <begin position="188"/>
        <end position="367"/>
    </location>
</feature>
<reference evidence="6" key="2">
    <citation type="submission" date="2025-09" db="UniProtKB">
        <authorList>
            <consortium name="Ensembl"/>
        </authorList>
    </citation>
    <scope>IDENTIFICATION</scope>
</reference>